<keyword evidence="2" id="KW-1185">Reference proteome</keyword>
<reference evidence="1 2" key="1">
    <citation type="journal article" date="2016" name="Mol. Biol. Evol.">
        <title>Comparative Genomics of Early-Diverging Mushroom-Forming Fungi Provides Insights into the Origins of Lignocellulose Decay Capabilities.</title>
        <authorList>
            <person name="Nagy L.G."/>
            <person name="Riley R."/>
            <person name="Tritt A."/>
            <person name="Adam C."/>
            <person name="Daum C."/>
            <person name="Floudas D."/>
            <person name="Sun H."/>
            <person name="Yadav J.S."/>
            <person name="Pangilinan J."/>
            <person name="Larsson K.H."/>
            <person name="Matsuura K."/>
            <person name="Barry K."/>
            <person name="Labutti K."/>
            <person name="Kuo R."/>
            <person name="Ohm R.A."/>
            <person name="Bhattacharya S.S."/>
            <person name="Shirouzu T."/>
            <person name="Yoshinaga Y."/>
            <person name="Martin F.M."/>
            <person name="Grigoriev I.V."/>
            <person name="Hibbett D.S."/>
        </authorList>
    </citation>
    <scope>NUCLEOTIDE SEQUENCE [LARGE SCALE GENOMIC DNA]</scope>
    <source>
        <strain evidence="1 2">HHB10207 ss-3</strain>
    </source>
</reference>
<accession>A0A166BAE1</accession>
<evidence type="ECO:0000313" key="2">
    <source>
        <dbReference type="Proteomes" id="UP000076798"/>
    </source>
</evidence>
<dbReference type="EMBL" id="KV428115">
    <property type="protein sequence ID" value="KZT36159.1"/>
    <property type="molecule type" value="Genomic_DNA"/>
</dbReference>
<proteinExistence type="predicted"/>
<name>A0A166BAE1_9AGAM</name>
<dbReference type="AlphaFoldDB" id="A0A166BAE1"/>
<organism evidence="1 2">
    <name type="scientific">Sistotremastrum suecicum HHB10207 ss-3</name>
    <dbReference type="NCBI Taxonomy" id="1314776"/>
    <lineage>
        <taxon>Eukaryota</taxon>
        <taxon>Fungi</taxon>
        <taxon>Dikarya</taxon>
        <taxon>Basidiomycota</taxon>
        <taxon>Agaricomycotina</taxon>
        <taxon>Agaricomycetes</taxon>
        <taxon>Sistotremastrales</taxon>
        <taxon>Sistotremastraceae</taxon>
        <taxon>Sistotremastrum</taxon>
    </lineage>
</organism>
<sequence length="367" mass="41175">MADFYTVESGKLVGSIELPPHILIGWGTIDDSRLKLGVITSKLDDPDGQYSFRLQVYSVEFQPGATGHFTLRVSSDAAFDLPKMSITSSVPSAIYFKGPLVLVESIDLLLVANVGLRTGVVIMSTYADDDLTEFISVDFHPMLLNQLIVTQEIILGRSGAAHQVAILDLPSILLDENPVSTAASLASPSHDTLISWVLSTAVPKKVYELSAPPDRTRFRYSHRHEGWVYDILLANAQYLCLIVRKWEIISPHAELVHVDVKRLPAMVIHQRSVGHRLMHYTKQAERTVVSFRLGSDSLDLWHEPSGSARVNEQRTICERWETEIRFPQEVQGDPEDNWWRIMTFDDVYGVAIAINNYSAVDVAVFQF</sequence>
<dbReference type="Proteomes" id="UP000076798">
    <property type="component" value="Unassembled WGS sequence"/>
</dbReference>
<protein>
    <submittedName>
        <fullName evidence="1">Uncharacterized protein</fullName>
    </submittedName>
</protein>
<gene>
    <name evidence="1" type="ORF">SISSUDRAFT_89920</name>
</gene>
<evidence type="ECO:0000313" key="1">
    <source>
        <dbReference type="EMBL" id="KZT36159.1"/>
    </source>
</evidence>